<proteinExistence type="predicted"/>
<evidence type="ECO:0000313" key="1">
    <source>
        <dbReference type="EMBL" id="UTC24871.1"/>
    </source>
</evidence>
<keyword evidence="2" id="KW-1185">Reference proteome</keyword>
<dbReference type="Proteomes" id="UP001055955">
    <property type="component" value="Chromosome"/>
</dbReference>
<evidence type="ECO:0000313" key="2">
    <source>
        <dbReference type="Proteomes" id="UP001055955"/>
    </source>
</evidence>
<reference evidence="1 2" key="1">
    <citation type="journal article" date="2022" name="Nat. Microbiol.">
        <title>The microbiome of a bacterivorous marine choanoflagellate contains a resource-demanding obligate bacterial associate.</title>
        <authorList>
            <person name="Needham D.M."/>
            <person name="Poirier C."/>
            <person name="Bachy C."/>
            <person name="George E.E."/>
            <person name="Wilken S."/>
            <person name="Yung C.C.M."/>
            <person name="Limardo A.J."/>
            <person name="Morando M."/>
            <person name="Sudek L."/>
            <person name="Malmstrom R.R."/>
            <person name="Keeling P.J."/>
            <person name="Santoro A.E."/>
            <person name="Worden A.Z."/>
        </authorList>
    </citation>
    <scope>NUCLEOTIDE SEQUENCE [LARGE SCALE GENOMIC DNA]</scope>
    <source>
        <strain evidence="1 2">Comchoano-1</strain>
    </source>
</reference>
<organism evidence="1 2">
    <name type="scientific">Candidatus Comchoanobacter bicostacola</name>
    <dbReference type="NCBI Taxonomy" id="2919598"/>
    <lineage>
        <taxon>Bacteria</taxon>
        <taxon>Pseudomonadati</taxon>
        <taxon>Pseudomonadota</taxon>
        <taxon>Gammaproteobacteria</taxon>
        <taxon>Candidatus Comchoanobacterales</taxon>
        <taxon>Candidatus Comchoanobacteraceae</taxon>
        <taxon>Candidatus Comchoanobacter</taxon>
    </lineage>
</organism>
<gene>
    <name evidence="1" type="ORF">MMH89_01735</name>
</gene>
<protein>
    <submittedName>
        <fullName evidence="1">Uncharacterized protein</fullName>
    </submittedName>
</protein>
<sequence length="565" mass="62422">MNIILNYIARATAGIGTLISAITPLTAILAALCMLIVLSITQMIVYAVKISKNRKEIRRLEKKISTTKSKVLPKTLAPVDPEHSHLLEEIQKAVTDGLQSGRKADSALKLAKEEAPQVVDIVKTDGANPGPIAISQDSYNIAFEKPLKLNKFYWDAAIGFKFKNELPFDRALFDRNQNAYECISKASRDFIDMVANSDQPYAITTDVLGLDFNELTDISAQDLTKAFNDVESPWNPGRWAFTPAMHLLHYAQCNFYQRVINETADISNRSAVKIEEYTLPEDEFSGDVTKAQFKANVISYKDHQIVLDALDRMSTAEPSESLTTPSTFDIHKIVTTLWGDAYKDDLDNWCKAETFPSVTPLTADALSAFDSASNPSQDLDDLGFGNETKFSENSVYQIAGYDDATAVRSIAAAATNSRWLYSTVLAQECTKDQLTQLVKSCQRYSSIIENGLSPDIKANCIASVSDKAVSLFTNNPTNDQLDEIVEDSHKFKAMHSPEFEEHLKAECLKLLRAEIKKGLEECYAECKEEAYRNAVCKIIGTKSHPAIKMLGGFTSAPSTSPAAGL</sequence>
<name>A0ABY5DK57_9GAMM</name>
<dbReference type="EMBL" id="CP092900">
    <property type="protein sequence ID" value="UTC24871.1"/>
    <property type="molecule type" value="Genomic_DNA"/>
</dbReference>
<accession>A0ABY5DK57</accession>
<dbReference type="RefSeq" id="WP_258568660.1">
    <property type="nucleotide sequence ID" value="NZ_CP092900.1"/>
</dbReference>